<dbReference type="AlphaFoldDB" id="A0A350P348"/>
<accession>A0A350P348</accession>
<reference evidence="1 2" key="1">
    <citation type="journal article" date="2018" name="Nat. Biotechnol.">
        <title>A standardized bacterial taxonomy based on genome phylogeny substantially revises the tree of life.</title>
        <authorList>
            <person name="Parks D.H."/>
            <person name="Chuvochina M."/>
            <person name="Waite D.W."/>
            <person name="Rinke C."/>
            <person name="Skarshewski A."/>
            <person name="Chaumeil P.A."/>
            <person name="Hugenholtz P."/>
        </authorList>
    </citation>
    <scope>NUCLEOTIDE SEQUENCE [LARGE SCALE GENOMIC DNA]</scope>
    <source>
        <strain evidence="1">UBA11978</strain>
    </source>
</reference>
<protein>
    <submittedName>
        <fullName evidence="1">Uncharacterized protein</fullName>
    </submittedName>
</protein>
<gene>
    <name evidence="1" type="ORF">DCW74_08275</name>
</gene>
<name>A0A350P348_9ALTE</name>
<proteinExistence type="predicted"/>
<dbReference type="Proteomes" id="UP000263517">
    <property type="component" value="Unassembled WGS sequence"/>
</dbReference>
<evidence type="ECO:0000313" key="2">
    <source>
        <dbReference type="Proteomes" id="UP000263517"/>
    </source>
</evidence>
<organism evidence="1 2">
    <name type="scientific">Alteromonas australica</name>
    <dbReference type="NCBI Taxonomy" id="589873"/>
    <lineage>
        <taxon>Bacteria</taxon>
        <taxon>Pseudomonadati</taxon>
        <taxon>Pseudomonadota</taxon>
        <taxon>Gammaproteobacteria</taxon>
        <taxon>Alteromonadales</taxon>
        <taxon>Alteromonadaceae</taxon>
        <taxon>Alteromonas/Salinimonas group</taxon>
        <taxon>Alteromonas</taxon>
    </lineage>
</organism>
<sequence>MKFEELKTKAQPFLSKTKELGTMAFNYVKENPRDAAYDVAAFAIAIALLDIDDALEAIEDSTAVSAAVDLNSYWNS</sequence>
<comment type="caution">
    <text evidence="1">The sequence shown here is derived from an EMBL/GenBank/DDBJ whole genome shotgun (WGS) entry which is preliminary data.</text>
</comment>
<evidence type="ECO:0000313" key="1">
    <source>
        <dbReference type="EMBL" id="HAW75715.1"/>
    </source>
</evidence>
<dbReference type="EMBL" id="DNAN01000286">
    <property type="protein sequence ID" value="HAW75715.1"/>
    <property type="molecule type" value="Genomic_DNA"/>
</dbReference>